<protein>
    <submittedName>
        <fullName evidence="3">Rhodanese-like domain-containing protein</fullName>
    </submittedName>
</protein>
<accession>A0ABZ1C856</accession>
<dbReference type="PANTHER" id="PTHR43031:SF7">
    <property type="entry name" value="NITRIC OXIDE REDUCTASE FLRD-NAD(+) REDUCTASE"/>
    <property type="match status" value="1"/>
</dbReference>
<dbReference type="InterPro" id="IPR050229">
    <property type="entry name" value="GlpE_sulfurtransferase"/>
</dbReference>
<keyword evidence="4" id="KW-1185">Reference proteome</keyword>
<dbReference type="PANTHER" id="PTHR43031">
    <property type="entry name" value="FAD-DEPENDENT OXIDOREDUCTASE"/>
    <property type="match status" value="1"/>
</dbReference>
<evidence type="ECO:0000256" key="1">
    <source>
        <dbReference type="SAM" id="SignalP"/>
    </source>
</evidence>
<feature type="chain" id="PRO_5047274717" evidence="1">
    <location>
        <begin position="27"/>
        <end position="148"/>
    </location>
</feature>
<name>A0ABZ1C856_9BACT</name>
<gene>
    <name evidence="3" type="ORF">K1X11_016865</name>
</gene>
<dbReference type="EMBL" id="CP139781">
    <property type="protein sequence ID" value="WRQ86490.1"/>
    <property type="molecule type" value="Genomic_DNA"/>
</dbReference>
<proteinExistence type="predicted"/>
<reference evidence="3 4" key="1">
    <citation type="submission" date="2021-08" db="EMBL/GenBank/DDBJ databases">
        <authorList>
            <person name="Zhang D."/>
            <person name="Zhang A."/>
            <person name="Wang L."/>
        </authorList>
    </citation>
    <scope>NUCLEOTIDE SEQUENCE [LARGE SCALE GENOMIC DNA]</scope>
    <source>
        <strain evidence="3 4">WL0086</strain>
    </source>
</reference>
<dbReference type="Pfam" id="PF00581">
    <property type="entry name" value="Rhodanese"/>
    <property type="match status" value="1"/>
</dbReference>
<dbReference type="RefSeq" id="WP_221031411.1">
    <property type="nucleotide sequence ID" value="NZ_CP139781.1"/>
</dbReference>
<dbReference type="InterPro" id="IPR036873">
    <property type="entry name" value="Rhodanese-like_dom_sf"/>
</dbReference>
<dbReference type="Proteomes" id="UP000738431">
    <property type="component" value="Chromosome"/>
</dbReference>
<dbReference type="Gene3D" id="3.40.250.10">
    <property type="entry name" value="Rhodanese-like domain"/>
    <property type="match status" value="1"/>
</dbReference>
<evidence type="ECO:0000313" key="4">
    <source>
        <dbReference type="Proteomes" id="UP000738431"/>
    </source>
</evidence>
<dbReference type="SUPFAM" id="SSF52821">
    <property type="entry name" value="Rhodanese/Cell cycle control phosphatase"/>
    <property type="match status" value="1"/>
</dbReference>
<dbReference type="PROSITE" id="PS51257">
    <property type="entry name" value="PROKAR_LIPOPROTEIN"/>
    <property type="match status" value="1"/>
</dbReference>
<dbReference type="PROSITE" id="PS50206">
    <property type="entry name" value="RHODANESE_3"/>
    <property type="match status" value="1"/>
</dbReference>
<dbReference type="InterPro" id="IPR001763">
    <property type="entry name" value="Rhodanese-like_dom"/>
</dbReference>
<feature type="domain" description="Rhodanese" evidence="2">
    <location>
        <begin position="43"/>
        <end position="138"/>
    </location>
</feature>
<dbReference type="SMART" id="SM00450">
    <property type="entry name" value="RHOD"/>
    <property type="match status" value="1"/>
</dbReference>
<organism evidence="3 4">
    <name type="scientific">Actomonas aquatica</name>
    <dbReference type="NCBI Taxonomy" id="2866162"/>
    <lineage>
        <taxon>Bacteria</taxon>
        <taxon>Pseudomonadati</taxon>
        <taxon>Verrucomicrobiota</taxon>
        <taxon>Opitutia</taxon>
        <taxon>Opitutales</taxon>
        <taxon>Opitutaceae</taxon>
        <taxon>Actomonas</taxon>
    </lineage>
</organism>
<dbReference type="CDD" id="cd00158">
    <property type="entry name" value="RHOD"/>
    <property type="match status" value="1"/>
</dbReference>
<evidence type="ECO:0000259" key="2">
    <source>
        <dbReference type="PROSITE" id="PS50206"/>
    </source>
</evidence>
<keyword evidence="1" id="KW-0732">Signal</keyword>
<evidence type="ECO:0000313" key="3">
    <source>
        <dbReference type="EMBL" id="WRQ86490.1"/>
    </source>
</evidence>
<reference evidence="3 4" key="2">
    <citation type="submission" date="2023-12" db="EMBL/GenBank/DDBJ databases">
        <title>Description of an unclassified Opitutus bacterium of Verrucomicrobiota.</title>
        <authorList>
            <person name="Zhang D.-F."/>
        </authorList>
    </citation>
    <scope>NUCLEOTIDE SEQUENCE [LARGE SCALE GENOMIC DNA]</scope>
    <source>
        <strain evidence="3 4">WL0086</strain>
    </source>
</reference>
<feature type="signal peptide" evidence="1">
    <location>
        <begin position="1"/>
        <end position="26"/>
    </location>
</feature>
<sequence>MTPHPRRHSLFTALLGLCCLALTACAQSNIPRISPTEAAAQVAAGEAILIDVREAAEWADTGVAAPARLHALSNLRGDRSAWAETLADAKAHHTPLLLYCRSGNRSGQAAAALAAEGFTVANVGGFRDWQAADLPTRAADEPPAKSTP</sequence>